<keyword evidence="6 12" id="KW-0133">Cell shape</keyword>
<dbReference type="GO" id="GO:0071555">
    <property type="term" value="P:cell wall organization"/>
    <property type="evidence" value="ECO:0007669"/>
    <property type="project" value="UniProtKB-KW"/>
</dbReference>
<dbReference type="FunFam" id="3.65.10.10:FF:000001">
    <property type="entry name" value="UDP-N-acetylglucosamine 1-carboxyvinyltransferase"/>
    <property type="match status" value="1"/>
</dbReference>
<evidence type="ECO:0000256" key="4">
    <source>
        <dbReference type="ARBA" id="ARBA00022618"/>
    </source>
</evidence>
<evidence type="ECO:0000256" key="3">
    <source>
        <dbReference type="ARBA" id="ARBA00022490"/>
    </source>
</evidence>
<dbReference type="InterPro" id="IPR036968">
    <property type="entry name" value="Enolpyruvate_Tfrase_sf"/>
</dbReference>
<dbReference type="GO" id="GO:0051301">
    <property type="term" value="P:cell division"/>
    <property type="evidence" value="ECO:0007669"/>
    <property type="project" value="UniProtKB-KW"/>
</dbReference>
<feature type="binding site" evidence="12">
    <location>
        <position position="305"/>
    </location>
    <ligand>
        <name>UDP-N-acetyl-alpha-D-glucosamine</name>
        <dbReference type="ChEBI" id="CHEBI:57705"/>
    </ligand>
</feature>
<feature type="domain" description="Enolpyruvate transferase" evidence="13">
    <location>
        <begin position="7"/>
        <end position="406"/>
    </location>
</feature>
<keyword evidence="5 12" id="KW-0808">Transferase</keyword>
<reference evidence="14 15" key="1">
    <citation type="submission" date="2015-11" db="EMBL/GenBank/DDBJ databases">
        <title>Evidence for parallel genomic evolution in an endosymbiosis of termite gut flagellates.</title>
        <authorList>
            <person name="Zheng H."/>
        </authorList>
    </citation>
    <scope>NUCLEOTIDE SEQUENCE [LARGE SCALE GENOMIC DNA]</scope>
    <source>
        <strain evidence="14 15">CET450</strain>
    </source>
</reference>
<keyword evidence="12" id="KW-0670">Pyruvate</keyword>
<sequence>MDKIVIRGGRKLKGEIVVSGSKNSALPILFATLLTDDPATITNVPSLTDIDTAVAFLNFIGKKTVKKGNTVKAYSSYKYKHIAPYGLVSKMRASILIMGPLLARLKRVEVSLPGGCAIGARPVDIHLDAFKKLGAKISVKGGCVKTSTKNGLKGAAVSFRFPSVGATENILLAAVLAKGKTIITNAAREPEIEDLANVLNKMGAKVTGAGAKNIEIEGVDKLHGFTHEVIPDRIEAATYIIAAAITKGGVILKKVMPQHLKSVNDKLKESGLCIKETKDTISAKWVKNLKPQNVKTEAYPGFPTDVQAQWMALMCLLNGESRIEENVFENRFLHVAELQRFGADITISGKAVNIKGVKKFSGAPVMVSDLRAGAALVLAGLVAKGKTVVSRIYHLNRGYDMLEKKLKKLGGDLLQEEF</sequence>
<dbReference type="AlphaFoldDB" id="A0A1E5IGP2"/>
<dbReference type="GO" id="GO:0009252">
    <property type="term" value="P:peptidoglycan biosynthetic process"/>
    <property type="evidence" value="ECO:0007669"/>
    <property type="project" value="UniProtKB-UniRule"/>
</dbReference>
<comment type="subcellular location">
    <subcellularLocation>
        <location evidence="1 12">Cytoplasm</location>
    </subcellularLocation>
</comment>
<evidence type="ECO:0000256" key="12">
    <source>
        <dbReference type="HAMAP-Rule" id="MF_00111"/>
    </source>
</evidence>
<dbReference type="GO" id="GO:0008760">
    <property type="term" value="F:UDP-N-acetylglucosamine 1-carboxyvinyltransferase activity"/>
    <property type="evidence" value="ECO:0007669"/>
    <property type="project" value="UniProtKB-UniRule"/>
</dbReference>
<dbReference type="GO" id="GO:0005737">
    <property type="term" value="C:cytoplasm"/>
    <property type="evidence" value="ECO:0007669"/>
    <property type="project" value="UniProtKB-SubCell"/>
</dbReference>
<dbReference type="Proteomes" id="UP000095237">
    <property type="component" value="Unassembled WGS sequence"/>
</dbReference>
<comment type="caution">
    <text evidence="14">The sequence shown here is derived from an EMBL/GenBank/DDBJ whole genome shotgun (WGS) entry which is preliminary data.</text>
</comment>
<dbReference type="Pfam" id="PF00275">
    <property type="entry name" value="EPSP_synthase"/>
    <property type="match status" value="1"/>
</dbReference>
<feature type="binding site" evidence="12">
    <location>
        <position position="327"/>
    </location>
    <ligand>
        <name>UDP-N-acetyl-alpha-D-glucosamine</name>
        <dbReference type="ChEBI" id="CHEBI:57705"/>
    </ligand>
</feature>
<evidence type="ECO:0000313" key="14">
    <source>
        <dbReference type="EMBL" id="OEG69630.1"/>
    </source>
</evidence>
<dbReference type="UniPathway" id="UPA00219"/>
<protein>
    <recommendedName>
        <fullName evidence="12">UDP-N-acetylglucosamine 1-carboxyvinyltransferase</fullName>
        <ecNumber evidence="12">2.5.1.7</ecNumber>
    </recommendedName>
    <alternativeName>
        <fullName evidence="12">Enoylpyruvate transferase</fullName>
    </alternativeName>
    <alternativeName>
        <fullName evidence="12">UDP-N-acetylglucosamine enolpyruvyl transferase</fullName>
        <shortName evidence="12">EPT</shortName>
    </alternativeName>
</protein>
<feature type="modified residue" description="2-(S-cysteinyl)pyruvic acid O-phosphothioketal" evidence="12">
    <location>
        <position position="116"/>
    </location>
</feature>
<name>A0A1E5IGP2_ENDTX</name>
<dbReference type="EMBL" id="LNVX01000623">
    <property type="protein sequence ID" value="OEG69630.1"/>
    <property type="molecule type" value="Genomic_DNA"/>
</dbReference>
<dbReference type="PANTHER" id="PTHR43783">
    <property type="entry name" value="UDP-N-ACETYLGLUCOSAMINE 1-CARBOXYVINYLTRANSFERASE"/>
    <property type="match status" value="1"/>
</dbReference>
<dbReference type="PANTHER" id="PTHR43783:SF1">
    <property type="entry name" value="UDP-N-ACETYLGLUCOSAMINE 1-CARBOXYVINYLTRANSFERASE"/>
    <property type="match status" value="1"/>
</dbReference>
<keyword evidence="9 12" id="KW-0961">Cell wall biogenesis/degradation</keyword>
<dbReference type="InterPro" id="IPR013792">
    <property type="entry name" value="RNA3'P_cycl/enolpyr_Trfase_a/b"/>
</dbReference>
<dbReference type="InterPro" id="IPR005750">
    <property type="entry name" value="UDP_GlcNAc_COvinyl_MurA"/>
</dbReference>
<dbReference type="NCBIfam" id="NF006873">
    <property type="entry name" value="PRK09369.1"/>
    <property type="match status" value="1"/>
</dbReference>
<dbReference type="InterPro" id="IPR001986">
    <property type="entry name" value="Enolpyruvate_Tfrase_dom"/>
</dbReference>
<proteinExistence type="inferred from homology"/>
<dbReference type="NCBIfam" id="TIGR01072">
    <property type="entry name" value="murA"/>
    <property type="match status" value="1"/>
</dbReference>
<evidence type="ECO:0000256" key="6">
    <source>
        <dbReference type="ARBA" id="ARBA00022960"/>
    </source>
</evidence>
<dbReference type="EC" id="2.5.1.7" evidence="12"/>
<dbReference type="CDD" id="cd01555">
    <property type="entry name" value="UdpNAET"/>
    <property type="match status" value="1"/>
</dbReference>
<evidence type="ECO:0000256" key="9">
    <source>
        <dbReference type="ARBA" id="ARBA00023316"/>
    </source>
</evidence>
<organism evidence="14 15">
    <name type="scientific">Endomicrobium trichonymphae</name>
    <dbReference type="NCBI Taxonomy" id="1408204"/>
    <lineage>
        <taxon>Bacteria</taxon>
        <taxon>Pseudomonadati</taxon>
        <taxon>Elusimicrobiota</taxon>
        <taxon>Endomicrobiia</taxon>
        <taxon>Endomicrobiales</taxon>
        <taxon>Endomicrobiaceae</taxon>
        <taxon>Candidatus Endomicrobiellum</taxon>
    </lineage>
</organism>
<evidence type="ECO:0000256" key="10">
    <source>
        <dbReference type="ARBA" id="ARBA00038367"/>
    </source>
</evidence>
<evidence type="ECO:0000256" key="2">
    <source>
        <dbReference type="ARBA" id="ARBA00004752"/>
    </source>
</evidence>
<accession>A0A1E5IGP2</accession>
<comment type="catalytic activity">
    <reaction evidence="11 12">
        <text>phosphoenolpyruvate + UDP-N-acetyl-alpha-D-glucosamine = UDP-N-acetyl-3-O-(1-carboxyvinyl)-alpha-D-glucosamine + phosphate</text>
        <dbReference type="Rhea" id="RHEA:18681"/>
        <dbReference type="ChEBI" id="CHEBI:43474"/>
        <dbReference type="ChEBI" id="CHEBI:57705"/>
        <dbReference type="ChEBI" id="CHEBI:58702"/>
        <dbReference type="ChEBI" id="CHEBI:68483"/>
        <dbReference type="EC" id="2.5.1.7"/>
    </reaction>
</comment>
<comment type="caution">
    <text evidence="12">Lacks conserved residue(s) required for the propagation of feature annotation.</text>
</comment>
<keyword evidence="15" id="KW-1185">Reference proteome</keyword>
<dbReference type="GO" id="GO:0019277">
    <property type="term" value="P:UDP-N-acetylgalactosamine biosynthetic process"/>
    <property type="evidence" value="ECO:0007669"/>
    <property type="project" value="InterPro"/>
</dbReference>
<feature type="active site" description="Proton donor" evidence="12">
    <location>
        <position position="116"/>
    </location>
</feature>
<keyword evidence="3 12" id="KW-0963">Cytoplasm</keyword>
<feature type="binding site" evidence="12">
    <location>
        <begin position="22"/>
        <end position="23"/>
    </location>
    <ligand>
        <name>phosphoenolpyruvate</name>
        <dbReference type="ChEBI" id="CHEBI:58702"/>
    </ligand>
</feature>
<comment type="function">
    <text evidence="12">Cell wall formation. Adds enolpyruvyl to UDP-N-acetylglucosamine.</text>
</comment>
<keyword evidence="4 12" id="KW-0132">Cell division</keyword>
<evidence type="ECO:0000256" key="1">
    <source>
        <dbReference type="ARBA" id="ARBA00004496"/>
    </source>
</evidence>
<evidence type="ECO:0000256" key="5">
    <source>
        <dbReference type="ARBA" id="ARBA00022679"/>
    </source>
</evidence>
<dbReference type="SUPFAM" id="SSF55205">
    <property type="entry name" value="EPT/RTPC-like"/>
    <property type="match status" value="1"/>
</dbReference>
<keyword evidence="7 12" id="KW-0573">Peptidoglycan synthesis</keyword>
<evidence type="ECO:0000256" key="8">
    <source>
        <dbReference type="ARBA" id="ARBA00023306"/>
    </source>
</evidence>
<dbReference type="Gene3D" id="3.65.10.10">
    <property type="entry name" value="Enolpyruvate transferase domain"/>
    <property type="match status" value="2"/>
</dbReference>
<comment type="similarity">
    <text evidence="10 12">Belongs to the EPSP synthase family. MurA subfamily.</text>
</comment>
<evidence type="ECO:0000259" key="13">
    <source>
        <dbReference type="Pfam" id="PF00275"/>
    </source>
</evidence>
<dbReference type="HAMAP" id="MF_00111">
    <property type="entry name" value="MurA"/>
    <property type="match status" value="1"/>
</dbReference>
<evidence type="ECO:0000256" key="7">
    <source>
        <dbReference type="ARBA" id="ARBA00022984"/>
    </source>
</evidence>
<evidence type="ECO:0000256" key="11">
    <source>
        <dbReference type="ARBA" id="ARBA00047527"/>
    </source>
</evidence>
<dbReference type="InterPro" id="IPR050068">
    <property type="entry name" value="MurA_subfamily"/>
</dbReference>
<evidence type="ECO:0000313" key="15">
    <source>
        <dbReference type="Proteomes" id="UP000095237"/>
    </source>
</evidence>
<dbReference type="GO" id="GO:0008360">
    <property type="term" value="P:regulation of cell shape"/>
    <property type="evidence" value="ECO:0007669"/>
    <property type="project" value="UniProtKB-KW"/>
</dbReference>
<comment type="pathway">
    <text evidence="2 12">Cell wall biogenesis; peptidoglycan biosynthesis.</text>
</comment>
<gene>
    <name evidence="12" type="primary">murA</name>
    <name evidence="14" type="ORF">ATZ36_08385</name>
</gene>
<feature type="binding site" evidence="12">
    <location>
        <position position="92"/>
    </location>
    <ligand>
        <name>UDP-N-acetyl-alpha-D-glucosamine</name>
        <dbReference type="ChEBI" id="CHEBI:57705"/>
    </ligand>
</feature>
<keyword evidence="8 12" id="KW-0131">Cell cycle</keyword>